<dbReference type="InterPro" id="IPR010287">
    <property type="entry name" value="DUF892_YciF-like"/>
</dbReference>
<dbReference type="InterPro" id="IPR009078">
    <property type="entry name" value="Ferritin-like_SF"/>
</dbReference>
<dbReference type="PANTHER" id="PTHR30565">
    <property type="entry name" value="PROTEIN YCIF"/>
    <property type="match status" value="1"/>
</dbReference>
<dbReference type="Proteomes" id="UP001595921">
    <property type="component" value="Unassembled WGS sequence"/>
</dbReference>
<dbReference type="InterPro" id="IPR047114">
    <property type="entry name" value="YciF"/>
</dbReference>
<evidence type="ECO:0000259" key="1">
    <source>
        <dbReference type="PROSITE" id="PS50905"/>
    </source>
</evidence>
<dbReference type="Gene3D" id="1.20.1260.10">
    <property type="match status" value="1"/>
</dbReference>
<dbReference type="InterPro" id="IPR012347">
    <property type="entry name" value="Ferritin-like"/>
</dbReference>
<organism evidence="2 3">
    <name type="scientific">Halobium salinum</name>
    <dbReference type="NCBI Taxonomy" id="1364940"/>
    <lineage>
        <taxon>Archaea</taxon>
        <taxon>Methanobacteriati</taxon>
        <taxon>Methanobacteriota</taxon>
        <taxon>Stenosarchaea group</taxon>
        <taxon>Halobacteria</taxon>
        <taxon>Halobacteriales</taxon>
        <taxon>Haloferacaceae</taxon>
        <taxon>Halobium</taxon>
    </lineage>
</organism>
<dbReference type="InterPro" id="IPR009040">
    <property type="entry name" value="Ferritin-like_diiron"/>
</dbReference>
<dbReference type="PANTHER" id="PTHR30565:SF9">
    <property type="entry name" value="PROTEIN YCIF"/>
    <property type="match status" value="1"/>
</dbReference>
<dbReference type="EMBL" id="JBHSDS010000006">
    <property type="protein sequence ID" value="MFC4358145.1"/>
    <property type="molecule type" value="Genomic_DNA"/>
</dbReference>
<comment type="caution">
    <text evidence="2">The sequence shown here is derived from an EMBL/GenBank/DDBJ whole genome shotgun (WGS) entry which is preliminary data.</text>
</comment>
<feature type="domain" description="Ferritin-like diiron" evidence="1">
    <location>
        <begin position="4"/>
        <end position="160"/>
    </location>
</feature>
<accession>A0ABD5PB91</accession>
<sequence>MSAQTIEDLFEHELEDIYFAEHELTESYERIAEQVEDEELKEFVESHIEETGTHIERLVDVFETMGEAPQTEECEGIEGLLAEWEEFAEENEPGPIMDYYNLVTLMKTERYEQSAYESLVALAEQQGKDEAADLLRSNLEEDEESLDRLAEMADNYDYDSLS</sequence>
<keyword evidence="3" id="KW-1185">Reference proteome</keyword>
<dbReference type="SUPFAM" id="SSF47240">
    <property type="entry name" value="Ferritin-like"/>
    <property type="match status" value="1"/>
</dbReference>
<gene>
    <name evidence="2" type="ORF">ACFO0N_09310</name>
</gene>
<dbReference type="PROSITE" id="PS50905">
    <property type="entry name" value="FERRITIN_LIKE"/>
    <property type="match status" value="1"/>
</dbReference>
<dbReference type="AlphaFoldDB" id="A0ABD5PB91"/>
<evidence type="ECO:0000313" key="3">
    <source>
        <dbReference type="Proteomes" id="UP001595921"/>
    </source>
</evidence>
<proteinExistence type="predicted"/>
<dbReference type="Pfam" id="PF05974">
    <property type="entry name" value="DUF892"/>
    <property type="match status" value="1"/>
</dbReference>
<name>A0ABD5PB91_9EURY</name>
<dbReference type="RefSeq" id="WP_267624274.1">
    <property type="nucleotide sequence ID" value="NZ_JAODIW010000008.1"/>
</dbReference>
<reference evidence="2 3" key="1">
    <citation type="journal article" date="2019" name="Int. J. Syst. Evol. Microbiol.">
        <title>The Global Catalogue of Microorganisms (GCM) 10K type strain sequencing project: providing services to taxonomists for standard genome sequencing and annotation.</title>
        <authorList>
            <consortium name="The Broad Institute Genomics Platform"/>
            <consortium name="The Broad Institute Genome Sequencing Center for Infectious Disease"/>
            <person name="Wu L."/>
            <person name="Ma J."/>
        </authorList>
    </citation>
    <scope>NUCLEOTIDE SEQUENCE [LARGE SCALE GENOMIC DNA]</scope>
    <source>
        <strain evidence="2 3">CGMCC 1.12553</strain>
    </source>
</reference>
<protein>
    <submittedName>
        <fullName evidence="2">Ferritin-like domain-containing protein</fullName>
    </submittedName>
</protein>
<evidence type="ECO:0000313" key="2">
    <source>
        <dbReference type="EMBL" id="MFC4358145.1"/>
    </source>
</evidence>